<keyword evidence="2" id="KW-1185">Reference proteome</keyword>
<organism evidence="1 2">
    <name type="scientific">Hydrotalea sandarakina</name>
    <dbReference type="NCBI Taxonomy" id="1004304"/>
    <lineage>
        <taxon>Bacteria</taxon>
        <taxon>Pseudomonadati</taxon>
        <taxon>Bacteroidota</taxon>
        <taxon>Chitinophagia</taxon>
        <taxon>Chitinophagales</taxon>
        <taxon>Chitinophagaceae</taxon>
        <taxon>Hydrotalea</taxon>
    </lineage>
</organism>
<evidence type="ECO:0000313" key="2">
    <source>
        <dbReference type="Proteomes" id="UP000249720"/>
    </source>
</evidence>
<dbReference type="OrthoDB" id="672632at2"/>
<sequence length="145" mass="16264">MATIPYTFISGTINGFTFYVVNGRQLVRSKTSINQQRFFADPAFAKQRQYSEWLKIASPVASAIYRQLTPQKGLQQRITGHLIQLLKQGLSLQEAAQQLAALLGLQVLPLHLQIAFKNKDVLTQHNLMDGNTALVVATHWKLSCK</sequence>
<reference evidence="1 2" key="1">
    <citation type="submission" date="2018-06" db="EMBL/GenBank/DDBJ databases">
        <title>Genomic Encyclopedia of Archaeal and Bacterial Type Strains, Phase II (KMG-II): from individual species to whole genera.</title>
        <authorList>
            <person name="Goeker M."/>
        </authorList>
    </citation>
    <scope>NUCLEOTIDE SEQUENCE [LARGE SCALE GENOMIC DNA]</scope>
    <source>
        <strain evidence="1 2">DSM 23241</strain>
    </source>
</reference>
<accession>A0A2W7RZD4</accession>
<protein>
    <submittedName>
        <fullName evidence="1">Uncharacterized protein</fullName>
    </submittedName>
</protein>
<proteinExistence type="predicted"/>
<name>A0A2W7RZD4_9BACT</name>
<gene>
    <name evidence="1" type="ORF">LX80_02718</name>
</gene>
<comment type="caution">
    <text evidence="1">The sequence shown here is derived from an EMBL/GenBank/DDBJ whole genome shotgun (WGS) entry which is preliminary data.</text>
</comment>
<dbReference type="AlphaFoldDB" id="A0A2W7RZD4"/>
<dbReference type="Proteomes" id="UP000249720">
    <property type="component" value="Unassembled WGS sequence"/>
</dbReference>
<dbReference type="EMBL" id="QKZV01000012">
    <property type="protein sequence ID" value="PZX59999.1"/>
    <property type="molecule type" value="Genomic_DNA"/>
</dbReference>
<evidence type="ECO:0000313" key="1">
    <source>
        <dbReference type="EMBL" id="PZX59999.1"/>
    </source>
</evidence>
<dbReference type="RefSeq" id="WP_111297196.1">
    <property type="nucleotide sequence ID" value="NZ_QKZV01000012.1"/>
</dbReference>